<dbReference type="InterPro" id="IPR000089">
    <property type="entry name" value="Biotin_lipoyl"/>
</dbReference>
<name>A0A0A0E9Z5_9RHOB</name>
<dbReference type="RefSeq" id="WP_043753621.1">
    <property type="nucleotide sequence ID" value="NZ_AQQX01000015.1"/>
</dbReference>
<gene>
    <name evidence="3" type="ORF">ATO9_20410</name>
</gene>
<protein>
    <submittedName>
        <fullName evidence="3">Biotin attachment protein</fullName>
    </submittedName>
</protein>
<evidence type="ECO:0000256" key="1">
    <source>
        <dbReference type="ARBA" id="ARBA00023267"/>
    </source>
</evidence>
<reference evidence="3 4" key="1">
    <citation type="journal article" date="2015" name="Antonie Van Leeuwenhoek">
        <title>Pseudooceanicola atlanticus gen. nov. sp. nov., isolated from surface seawater of the Atlantic Ocean and reclassification of Oceanicola batsensis, Oceanicola marinus, Oceanicola nitratireducens, Oceanicola nanhaiensis, Oceanicola antarcticus and Oceanicola flagellatus, as Pseudooceanicola batsensis comb. nov., Pseudooceanicola marinus comb. nov., Pseudooceanicola nitratireducens comb. nov., Pseudooceanicola nanhaiensis comb. nov., Pseudooceanicola antarcticus comb. nov., and Pseudooceanicola flagellatus comb. nov.</title>
        <authorList>
            <person name="Lai Q."/>
            <person name="Li G."/>
            <person name="Liu X."/>
            <person name="Du Y."/>
            <person name="Sun F."/>
            <person name="Shao Z."/>
        </authorList>
    </citation>
    <scope>NUCLEOTIDE SEQUENCE [LARGE SCALE GENOMIC DNA]</scope>
    <source>
        <strain evidence="3 4">22II-s11g</strain>
    </source>
</reference>
<comment type="caution">
    <text evidence="3">The sequence shown here is derived from an EMBL/GenBank/DDBJ whole genome shotgun (WGS) entry which is preliminary data.</text>
</comment>
<feature type="domain" description="Lipoyl-binding" evidence="2">
    <location>
        <begin position="90"/>
        <end position="167"/>
    </location>
</feature>
<dbReference type="InterPro" id="IPR050709">
    <property type="entry name" value="Biotin_Carboxyl_Carrier/Decarb"/>
</dbReference>
<evidence type="ECO:0000313" key="3">
    <source>
        <dbReference type="EMBL" id="KGM47035.1"/>
    </source>
</evidence>
<sequence length="171" mass="18189">MEKLMQRIFQIDGEETDCWLGHDGSRFVLNTPTGAVACQLDPTGLPGGYKLRAKGVVRELRLAVGPEATFVHTDGRTYEVGRVDPAERLAGSDGGASDDRLVAPMPGVVVSVAVKPGDAVEEGQPLLVIESMKLETTLTAPRDGVVAEMPFAEGDSFGLKDILAQLAPEEE</sequence>
<dbReference type="SUPFAM" id="SSF51230">
    <property type="entry name" value="Single hybrid motif"/>
    <property type="match status" value="1"/>
</dbReference>
<proteinExistence type="predicted"/>
<dbReference type="STRING" id="1461694.ATO9_20410"/>
<dbReference type="CDD" id="cd06850">
    <property type="entry name" value="biotinyl_domain"/>
    <property type="match status" value="1"/>
</dbReference>
<dbReference type="Proteomes" id="UP000030004">
    <property type="component" value="Unassembled WGS sequence"/>
</dbReference>
<dbReference type="InterPro" id="IPR011053">
    <property type="entry name" value="Single_hybrid_motif"/>
</dbReference>
<evidence type="ECO:0000259" key="2">
    <source>
        <dbReference type="PROSITE" id="PS50968"/>
    </source>
</evidence>
<dbReference type="OrthoDB" id="8902504at2"/>
<dbReference type="AlphaFoldDB" id="A0A0A0E9Z5"/>
<keyword evidence="1" id="KW-0092">Biotin</keyword>
<dbReference type="PROSITE" id="PS50968">
    <property type="entry name" value="BIOTINYL_LIPOYL"/>
    <property type="match status" value="1"/>
</dbReference>
<dbReference type="FunFam" id="2.40.50.100:FF:000003">
    <property type="entry name" value="Acetyl-CoA carboxylase biotin carboxyl carrier protein"/>
    <property type="match status" value="1"/>
</dbReference>
<accession>A0A0A0E9Z5</accession>
<dbReference type="Gene3D" id="2.40.50.100">
    <property type="match status" value="1"/>
</dbReference>
<evidence type="ECO:0000313" key="4">
    <source>
        <dbReference type="Proteomes" id="UP000030004"/>
    </source>
</evidence>
<dbReference type="Pfam" id="PF00364">
    <property type="entry name" value="Biotin_lipoyl"/>
    <property type="match status" value="1"/>
</dbReference>
<dbReference type="EMBL" id="AQQX01000015">
    <property type="protein sequence ID" value="KGM47035.1"/>
    <property type="molecule type" value="Genomic_DNA"/>
</dbReference>
<organism evidence="3 4">
    <name type="scientific">Pseudooceanicola atlanticus</name>
    <dbReference type="NCBI Taxonomy" id="1461694"/>
    <lineage>
        <taxon>Bacteria</taxon>
        <taxon>Pseudomonadati</taxon>
        <taxon>Pseudomonadota</taxon>
        <taxon>Alphaproteobacteria</taxon>
        <taxon>Rhodobacterales</taxon>
        <taxon>Paracoccaceae</taxon>
        <taxon>Pseudooceanicola</taxon>
    </lineage>
</organism>
<dbReference type="PANTHER" id="PTHR45266:SF3">
    <property type="entry name" value="OXALOACETATE DECARBOXYLASE ALPHA CHAIN"/>
    <property type="match status" value="1"/>
</dbReference>
<keyword evidence="4" id="KW-1185">Reference proteome</keyword>
<dbReference type="PANTHER" id="PTHR45266">
    <property type="entry name" value="OXALOACETATE DECARBOXYLASE ALPHA CHAIN"/>
    <property type="match status" value="1"/>
</dbReference>
<dbReference type="eggNOG" id="COG4770">
    <property type="taxonomic scope" value="Bacteria"/>
</dbReference>